<comment type="pathway">
    <text evidence="2 8">Cofactor biosynthesis; biotin biosynthesis.</text>
</comment>
<dbReference type="UniPathway" id="UPA00078"/>
<evidence type="ECO:0000256" key="6">
    <source>
        <dbReference type="ARBA" id="ARBA00022691"/>
    </source>
</evidence>
<dbReference type="PANTHER" id="PTHR13090">
    <property type="entry name" value="ARGININE-HYDROXYLASE NDUFAF5, MITOCHONDRIAL"/>
    <property type="match status" value="1"/>
</dbReference>
<comment type="catalytic activity">
    <reaction evidence="1 8">
        <text>malonyl-[ACP] + S-adenosyl-L-methionine = malonyl-[ACP] methyl ester + S-adenosyl-L-homocysteine</text>
        <dbReference type="Rhea" id="RHEA:17105"/>
        <dbReference type="Rhea" id="RHEA-COMP:9623"/>
        <dbReference type="Rhea" id="RHEA-COMP:9954"/>
        <dbReference type="ChEBI" id="CHEBI:57856"/>
        <dbReference type="ChEBI" id="CHEBI:59789"/>
        <dbReference type="ChEBI" id="CHEBI:78449"/>
        <dbReference type="ChEBI" id="CHEBI:78845"/>
        <dbReference type="EC" id="2.1.1.197"/>
    </reaction>
</comment>
<accession>A0A450YCQ9</accession>
<dbReference type="InterPro" id="IPR029063">
    <property type="entry name" value="SAM-dependent_MTases_sf"/>
</dbReference>
<keyword evidence="7 8" id="KW-0093">Biotin biosynthesis</keyword>
<dbReference type="EC" id="2.1.1.197" evidence="3 8"/>
<evidence type="ECO:0000313" key="10">
    <source>
        <dbReference type="EMBL" id="VFK39253.1"/>
    </source>
</evidence>
<evidence type="ECO:0000256" key="8">
    <source>
        <dbReference type="HAMAP-Rule" id="MF_00835"/>
    </source>
</evidence>
<comment type="function">
    <text evidence="8">Converts the free carboxyl group of a malonyl-thioester to its methyl ester by transfer of a methyl group from S-adenosyl-L-methionine (SAM). It allows to synthesize pimeloyl-ACP via the fatty acid synthetic pathway.</text>
</comment>
<keyword evidence="6 8" id="KW-0949">S-adenosyl-L-methionine</keyword>
<dbReference type="HAMAP" id="MF_00835">
    <property type="entry name" value="BioC"/>
    <property type="match status" value="1"/>
</dbReference>
<evidence type="ECO:0000256" key="4">
    <source>
        <dbReference type="ARBA" id="ARBA00022603"/>
    </source>
</evidence>
<reference evidence="10" key="1">
    <citation type="submission" date="2019-02" db="EMBL/GenBank/DDBJ databases">
        <authorList>
            <person name="Gruber-Vodicka R. H."/>
            <person name="Seah K. B. B."/>
        </authorList>
    </citation>
    <scope>NUCLEOTIDE SEQUENCE</scope>
    <source>
        <strain evidence="10">BECK_BZ125</strain>
    </source>
</reference>
<dbReference type="InterPro" id="IPR050602">
    <property type="entry name" value="Malonyl-ACP_OMT"/>
</dbReference>
<dbReference type="CDD" id="cd02440">
    <property type="entry name" value="AdoMet_MTases"/>
    <property type="match status" value="1"/>
</dbReference>
<protein>
    <recommendedName>
        <fullName evidence="3 8">Malonyl-[acyl-carrier protein] O-methyltransferase</fullName>
        <shortName evidence="8">Malonyl-ACP O-methyltransferase</shortName>
        <ecNumber evidence="3 8">2.1.1.197</ecNumber>
    </recommendedName>
    <alternativeName>
        <fullName evidence="8">Biotin synthesis protein BioC</fullName>
    </alternativeName>
</protein>
<evidence type="ECO:0000256" key="7">
    <source>
        <dbReference type="ARBA" id="ARBA00022756"/>
    </source>
</evidence>
<keyword evidence="4 8" id="KW-0489">Methyltransferase</keyword>
<name>A0A450YCQ9_9GAMM</name>
<dbReference type="GO" id="GO:0009102">
    <property type="term" value="P:biotin biosynthetic process"/>
    <property type="evidence" value="ECO:0007669"/>
    <property type="project" value="UniProtKB-UniRule"/>
</dbReference>
<dbReference type="NCBIfam" id="TIGR02072">
    <property type="entry name" value="BioC"/>
    <property type="match status" value="1"/>
</dbReference>
<dbReference type="InterPro" id="IPR011814">
    <property type="entry name" value="BioC"/>
</dbReference>
<dbReference type="GO" id="GO:0032259">
    <property type="term" value="P:methylation"/>
    <property type="evidence" value="ECO:0007669"/>
    <property type="project" value="UniProtKB-KW"/>
</dbReference>
<gene>
    <name evidence="8" type="primary">bioC</name>
    <name evidence="10" type="ORF">BECKTC1821E_GA0114239_100459</name>
</gene>
<evidence type="ECO:0000256" key="2">
    <source>
        <dbReference type="ARBA" id="ARBA00004746"/>
    </source>
</evidence>
<feature type="domain" description="Methyltransferase type 11" evidence="9">
    <location>
        <begin position="90"/>
        <end position="186"/>
    </location>
</feature>
<evidence type="ECO:0000259" key="9">
    <source>
        <dbReference type="Pfam" id="PF08241"/>
    </source>
</evidence>
<proteinExistence type="inferred from homology"/>
<comment type="similarity">
    <text evidence="8">Belongs to the methyltransferase superfamily.</text>
</comment>
<sequence length="305" mass="34426">MRCPSILSRRALYRGFNQGKMFAQPTCKNPLEFEMDLPATNNVQLDKRKVRESFDRAAPRYDEIAELQRTVGDRLLAHLDPVRLQPDVVLDMGAGTGYCLPPLEARYPKARVIALDLAEVMLKEVRIKNRLSENGLFICGDAEELPLRDDSVDLLFSNVTVQWCNDLAGACHEFARVLRPGGLVLFSTFGPDTLWELRDSWGEVDADSHVSTFIDMHDIGDILVHTGFAGVVMDREEITCTYESARILMRELKTLGAHNATLDRPRGLTGKKHLQAMLDAYEGHRRNGRIPATYEVIYAHGWLET</sequence>
<dbReference type="GO" id="GO:0008757">
    <property type="term" value="F:S-adenosylmethionine-dependent methyltransferase activity"/>
    <property type="evidence" value="ECO:0007669"/>
    <property type="project" value="InterPro"/>
</dbReference>
<dbReference type="PANTHER" id="PTHR13090:SF1">
    <property type="entry name" value="ARGININE-HYDROXYLASE NDUFAF5, MITOCHONDRIAL"/>
    <property type="match status" value="1"/>
</dbReference>
<dbReference type="Gene3D" id="3.40.50.150">
    <property type="entry name" value="Vaccinia Virus protein VP39"/>
    <property type="match status" value="1"/>
</dbReference>
<dbReference type="GO" id="GO:0010340">
    <property type="term" value="F:carboxyl-O-methyltransferase activity"/>
    <property type="evidence" value="ECO:0007669"/>
    <property type="project" value="UniProtKB-UniRule"/>
</dbReference>
<evidence type="ECO:0000256" key="5">
    <source>
        <dbReference type="ARBA" id="ARBA00022679"/>
    </source>
</evidence>
<dbReference type="GO" id="GO:0102130">
    <property type="term" value="F:malonyl-CoA methyltransferase activity"/>
    <property type="evidence" value="ECO:0007669"/>
    <property type="project" value="UniProtKB-EC"/>
</dbReference>
<evidence type="ECO:0000256" key="3">
    <source>
        <dbReference type="ARBA" id="ARBA00012327"/>
    </source>
</evidence>
<dbReference type="InterPro" id="IPR013216">
    <property type="entry name" value="Methyltransf_11"/>
</dbReference>
<organism evidence="10">
    <name type="scientific">Candidatus Kentrum sp. TC</name>
    <dbReference type="NCBI Taxonomy" id="2126339"/>
    <lineage>
        <taxon>Bacteria</taxon>
        <taxon>Pseudomonadati</taxon>
        <taxon>Pseudomonadota</taxon>
        <taxon>Gammaproteobacteria</taxon>
        <taxon>Candidatus Kentrum</taxon>
    </lineage>
</organism>
<evidence type="ECO:0000256" key="1">
    <source>
        <dbReference type="ARBA" id="ARBA00000852"/>
    </source>
</evidence>
<dbReference type="AlphaFoldDB" id="A0A450YCQ9"/>
<dbReference type="EMBL" id="CAADFT010000004">
    <property type="protein sequence ID" value="VFK39253.1"/>
    <property type="molecule type" value="Genomic_DNA"/>
</dbReference>
<dbReference type="SUPFAM" id="SSF53335">
    <property type="entry name" value="S-adenosyl-L-methionine-dependent methyltransferases"/>
    <property type="match status" value="1"/>
</dbReference>
<keyword evidence="5 8" id="KW-0808">Transferase</keyword>
<dbReference type="Pfam" id="PF08241">
    <property type="entry name" value="Methyltransf_11"/>
    <property type="match status" value="1"/>
</dbReference>